<dbReference type="PANTHER" id="PTHR35585:SF1">
    <property type="entry name" value="HHE DOMAIN PROTEIN (AFU_ORTHOLOGUE AFUA_4G00730)"/>
    <property type="match status" value="1"/>
</dbReference>
<dbReference type="Gene3D" id="1.20.120.520">
    <property type="entry name" value="nmb1532 protein domain like"/>
    <property type="match status" value="1"/>
</dbReference>
<dbReference type="AlphaFoldDB" id="A0A7H0GQ51"/>
<sequence length="168" mass="19620">MGSTPKTRFRGKEDIFGRLVEDHDRHRALLAMISATHGESADRKKLFKELVLEIKGHAAAEEQALWSSVMRNPKTTEDARHAVGEHKEMDKLLADLAARDMASSGWLRRFAKVKDEYLHHMREEEQEQFLHAQKYLTPDDLRHLRRVFEERKRVEKAGAVIKKKIRLK</sequence>
<dbReference type="PANTHER" id="PTHR35585">
    <property type="entry name" value="HHE DOMAIN PROTEIN (AFU_ORTHOLOGUE AFUA_4G00730)"/>
    <property type="match status" value="1"/>
</dbReference>
<evidence type="ECO:0000313" key="2">
    <source>
        <dbReference type="EMBL" id="QNP50417.1"/>
    </source>
</evidence>
<dbReference type="InterPro" id="IPR012312">
    <property type="entry name" value="Hemerythrin-like"/>
</dbReference>
<reference evidence="2 3" key="1">
    <citation type="submission" date="2020-08" db="EMBL/GenBank/DDBJ databases">
        <title>Genome sequence of Diaphorobacter aerolatus KACC 16536T.</title>
        <authorList>
            <person name="Hyun D.-W."/>
            <person name="Bae J.-W."/>
        </authorList>
    </citation>
    <scope>NUCLEOTIDE SEQUENCE [LARGE SCALE GENOMIC DNA]</scope>
    <source>
        <strain evidence="2 3">KACC 16536</strain>
    </source>
</reference>
<keyword evidence="3" id="KW-1185">Reference proteome</keyword>
<dbReference type="Pfam" id="PF01814">
    <property type="entry name" value="Hemerythrin"/>
    <property type="match status" value="1"/>
</dbReference>
<evidence type="ECO:0000313" key="3">
    <source>
        <dbReference type="Proteomes" id="UP000516028"/>
    </source>
</evidence>
<dbReference type="CDD" id="cd12108">
    <property type="entry name" value="Hr-like"/>
    <property type="match status" value="1"/>
</dbReference>
<protein>
    <submittedName>
        <fullName evidence="2">Hemerythrin domain-containing protein</fullName>
    </submittedName>
</protein>
<proteinExistence type="predicted"/>
<gene>
    <name evidence="2" type="ORF">H9K75_05415</name>
</gene>
<feature type="domain" description="Hemerythrin-like" evidence="1">
    <location>
        <begin position="18"/>
        <end position="128"/>
    </location>
</feature>
<dbReference type="KEGG" id="daer:H9K75_05415"/>
<dbReference type="EMBL" id="CP060783">
    <property type="protein sequence ID" value="QNP50417.1"/>
    <property type="molecule type" value="Genomic_DNA"/>
</dbReference>
<name>A0A7H0GQ51_9BURK</name>
<organism evidence="2 3">
    <name type="scientific">Diaphorobacter aerolatus</name>
    <dbReference type="NCBI Taxonomy" id="1288495"/>
    <lineage>
        <taxon>Bacteria</taxon>
        <taxon>Pseudomonadati</taxon>
        <taxon>Pseudomonadota</taxon>
        <taxon>Betaproteobacteria</taxon>
        <taxon>Burkholderiales</taxon>
        <taxon>Comamonadaceae</taxon>
        <taxon>Diaphorobacter</taxon>
    </lineage>
</organism>
<evidence type="ECO:0000259" key="1">
    <source>
        <dbReference type="Pfam" id="PF01814"/>
    </source>
</evidence>
<dbReference type="Proteomes" id="UP000516028">
    <property type="component" value="Chromosome"/>
</dbReference>
<accession>A0A7H0GQ51</accession>